<comment type="pathway">
    <text evidence="13">Carbohydrate metabolism; D-ribose degradation; D-ribose 5-phosphate from beta-D-ribopyranose: step 2/2.</text>
</comment>
<sequence length="317" mass="33428">MEKNRAQVVVVGSFMSDVVTYVDRLPNAGETITGSQLVLCCGGKGANQCVTAARLGARTSMIGKLGKDSFGDEHLQTMTAEGVDTTHITLTDEALTGVGQLTVLPNGQNRVITVSGANAYLTVNDIACARTTISTAKVMLCEIQVEKETAIAALQMANDLGVLTILNAAPACANLDPAFFRLSDIFCVNETEAEVTTGIQVRSLDEAAASAKCLLEKGCKNHVLITLGAQGALLLSRGDADKPVHIKAPAVSAIDTTGAGDCFLGALAFFLATRPELVLHKAIEYACIVASVSVQRNGTQPSFPHWNEMSNELFRND</sequence>
<comment type="caution">
    <text evidence="14">The sequence shown here is derived from an EMBL/GenBank/DDBJ whole genome shotgun (WGS) entry which is preliminary data.</text>
</comment>
<dbReference type="InterPro" id="IPR011877">
    <property type="entry name" value="Ribokinase"/>
</dbReference>
<evidence type="ECO:0000256" key="13">
    <source>
        <dbReference type="HAMAP-Rule" id="MF_03215"/>
    </source>
</evidence>
<dbReference type="NCBIfam" id="TIGR02152">
    <property type="entry name" value="D_ribokin_bact"/>
    <property type="match status" value="1"/>
</dbReference>
<dbReference type="PRINTS" id="PR00990">
    <property type="entry name" value="RIBOKINASE"/>
</dbReference>
<comment type="cofactor">
    <cofactor evidence="13">
        <name>Mg(2+)</name>
        <dbReference type="ChEBI" id="CHEBI:18420"/>
    </cofactor>
    <text evidence="13">Requires a divalent cation, most likely magnesium in vivo, as an electrophilic catalyst to aid phosphoryl group transfer. It is the chelate of the metal and the nucleotide that is the actual substrate.</text>
</comment>
<protein>
    <recommendedName>
        <fullName evidence="3 13">Ribokinase</fullName>
        <shortName evidence="13">RK</shortName>
        <ecNumber evidence="2 13">2.7.1.15</ecNumber>
    </recommendedName>
</protein>
<keyword evidence="12 13" id="KW-0119">Carbohydrate metabolism</keyword>
<dbReference type="GO" id="GO:0005524">
    <property type="term" value="F:ATP binding"/>
    <property type="evidence" value="ECO:0007669"/>
    <property type="project" value="UniProtKB-UniRule"/>
</dbReference>
<dbReference type="HAMAP" id="MF_01987">
    <property type="entry name" value="Ribokinase"/>
    <property type="match status" value="1"/>
</dbReference>
<evidence type="ECO:0000256" key="5">
    <source>
        <dbReference type="ARBA" id="ARBA00022679"/>
    </source>
</evidence>
<keyword evidence="8 13" id="KW-0418">Kinase</keyword>
<dbReference type="FunFam" id="3.40.1190.20:FF:000010">
    <property type="entry name" value="Ribokinase"/>
    <property type="match status" value="1"/>
</dbReference>
<feature type="binding site" evidence="13">
    <location>
        <begin position="15"/>
        <end position="17"/>
    </location>
    <ligand>
        <name>substrate</name>
    </ligand>
</feature>
<name>A0A164TMV7_9CRUS</name>
<evidence type="ECO:0000256" key="3">
    <source>
        <dbReference type="ARBA" id="ARBA00016943"/>
    </source>
</evidence>
<comment type="catalytic activity">
    <reaction evidence="13">
        <text>D-ribose + ATP = D-ribose 5-phosphate + ADP + H(+)</text>
        <dbReference type="Rhea" id="RHEA:13697"/>
        <dbReference type="ChEBI" id="CHEBI:15378"/>
        <dbReference type="ChEBI" id="CHEBI:30616"/>
        <dbReference type="ChEBI" id="CHEBI:47013"/>
        <dbReference type="ChEBI" id="CHEBI:78346"/>
        <dbReference type="ChEBI" id="CHEBI:456216"/>
        <dbReference type="EC" id="2.7.1.15"/>
    </reaction>
</comment>
<dbReference type="InterPro" id="IPR029056">
    <property type="entry name" value="Ribokinase-like"/>
</dbReference>
<feature type="binding site" evidence="13">
    <location>
        <position position="255"/>
    </location>
    <ligand>
        <name>K(+)</name>
        <dbReference type="ChEBI" id="CHEBI:29103"/>
    </ligand>
</feature>
<dbReference type="CDD" id="cd01174">
    <property type="entry name" value="ribokinase"/>
    <property type="match status" value="1"/>
</dbReference>
<dbReference type="GO" id="GO:0019303">
    <property type="term" value="P:D-ribose catabolic process"/>
    <property type="evidence" value="ECO:0007669"/>
    <property type="project" value="UniProtKB-UniRule"/>
</dbReference>
<keyword evidence="6 13" id="KW-0479">Metal-binding</keyword>
<dbReference type="OrthoDB" id="415590at2759"/>
<feature type="binding site" evidence="13">
    <location>
        <begin position="43"/>
        <end position="47"/>
    </location>
    <ligand>
        <name>substrate</name>
    </ligand>
</feature>
<dbReference type="InterPro" id="IPR002139">
    <property type="entry name" value="Ribo/fructo_kinase"/>
</dbReference>
<keyword evidence="9 13" id="KW-0067">ATP-binding</keyword>
<comment type="similarity">
    <text evidence="1">Belongs to the carbohydrate kinase pfkB family.</text>
</comment>
<comment type="activity regulation">
    <text evidence="13">Activated by a monovalent cation that binds near, but not in, the active site. The most likely occupant of the site in vivo is potassium. Ion binding induces a conformational change that may alter substrate affinity.</text>
</comment>
<evidence type="ECO:0000256" key="12">
    <source>
        <dbReference type="ARBA" id="ARBA00023277"/>
    </source>
</evidence>
<feature type="binding site" evidence="13">
    <location>
        <position position="189"/>
    </location>
    <ligand>
        <name>ATP</name>
        <dbReference type="ChEBI" id="CHEBI:30616"/>
    </ligand>
</feature>
<organism evidence="14 15">
    <name type="scientific">Daphnia magna</name>
    <dbReference type="NCBI Taxonomy" id="35525"/>
    <lineage>
        <taxon>Eukaryota</taxon>
        <taxon>Metazoa</taxon>
        <taxon>Ecdysozoa</taxon>
        <taxon>Arthropoda</taxon>
        <taxon>Crustacea</taxon>
        <taxon>Branchiopoda</taxon>
        <taxon>Diplostraca</taxon>
        <taxon>Cladocera</taxon>
        <taxon>Anomopoda</taxon>
        <taxon>Daphniidae</taxon>
        <taxon>Daphnia</taxon>
    </lineage>
</organism>
<feature type="binding site" evidence="13">
    <location>
        <begin position="226"/>
        <end position="231"/>
    </location>
    <ligand>
        <name>ATP</name>
        <dbReference type="ChEBI" id="CHEBI:30616"/>
    </ligand>
</feature>
<feature type="binding site" evidence="13">
    <location>
        <position position="257"/>
    </location>
    <ligand>
        <name>K(+)</name>
        <dbReference type="ChEBI" id="CHEBI:29103"/>
    </ligand>
</feature>
<keyword evidence="5 13" id="KW-0808">Transferase</keyword>
<feature type="binding site" evidence="13">
    <location>
        <position position="298"/>
    </location>
    <ligand>
        <name>K(+)</name>
        <dbReference type="ChEBI" id="CHEBI:29103"/>
    </ligand>
</feature>
<feature type="binding site" evidence="13">
    <location>
        <begin position="260"/>
        <end position="261"/>
    </location>
    <ligand>
        <name>ATP</name>
        <dbReference type="ChEBI" id="CHEBI:30616"/>
    </ligand>
</feature>
<proteinExistence type="inferred from homology"/>
<comment type="function">
    <text evidence="13">Catalyzes the phosphorylation of ribose at O-5 in a reaction requiring ATP and magnesium. The resulting D-ribose-5-phosphate can then be used either for sythesis of nucleotides, histidine, and tryptophan, or as a component of the pentose phosphate pathway.</text>
</comment>
<comment type="subunit">
    <text evidence="13">Homodimer.</text>
</comment>
<evidence type="ECO:0000256" key="11">
    <source>
        <dbReference type="ARBA" id="ARBA00022958"/>
    </source>
</evidence>
<dbReference type="STRING" id="35525.A0A164TMV7"/>
<evidence type="ECO:0000256" key="8">
    <source>
        <dbReference type="ARBA" id="ARBA00022777"/>
    </source>
</evidence>
<dbReference type="InterPro" id="IPR002173">
    <property type="entry name" value="Carboh/pur_kinase_PfkB_CS"/>
</dbReference>
<feature type="binding site" evidence="13">
    <location>
        <position position="293"/>
    </location>
    <ligand>
        <name>K(+)</name>
        <dbReference type="ChEBI" id="CHEBI:29103"/>
    </ligand>
</feature>
<comment type="subcellular location">
    <subcellularLocation>
        <location evidence="13">Cytoplasm</location>
    </subcellularLocation>
    <subcellularLocation>
        <location evidence="13">Nucleus</location>
    </subcellularLocation>
</comment>
<evidence type="ECO:0000256" key="9">
    <source>
        <dbReference type="ARBA" id="ARBA00022840"/>
    </source>
</evidence>
<comment type="caution">
    <text evidence="13">Lacks conserved residue(s) required for the propagation of feature annotation.</text>
</comment>
<dbReference type="GO" id="GO:0046872">
    <property type="term" value="F:metal ion binding"/>
    <property type="evidence" value="ECO:0007669"/>
    <property type="project" value="UniProtKB-KW"/>
</dbReference>
<reference evidence="14 15" key="1">
    <citation type="submission" date="2016-03" db="EMBL/GenBank/DDBJ databases">
        <title>EvidentialGene: Evidence-directed Construction of Genes on Genomes.</title>
        <authorList>
            <person name="Gilbert D.G."/>
            <person name="Choi J.-H."/>
            <person name="Mockaitis K."/>
            <person name="Colbourne J."/>
            <person name="Pfrender M."/>
        </authorList>
    </citation>
    <scope>NUCLEOTIDE SEQUENCE [LARGE SCALE GENOMIC DNA]</scope>
    <source>
        <strain evidence="14 15">Xinb3</strain>
        <tissue evidence="14">Complete organism</tissue>
    </source>
</reference>
<dbReference type="GO" id="GO:0005829">
    <property type="term" value="C:cytosol"/>
    <property type="evidence" value="ECO:0007669"/>
    <property type="project" value="TreeGrafter"/>
</dbReference>
<gene>
    <name evidence="14" type="ORF">APZ42_024858</name>
</gene>
<keyword evidence="10 13" id="KW-0460">Magnesium</keyword>
<dbReference type="UniPathway" id="UPA00916">
    <property type="reaction ID" value="UER00889"/>
</dbReference>
<dbReference type="Gene3D" id="3.40.1190.20">
    <property type="match status" value="1"/>
</dbReference>
<dbReference type="Proteomes" id="UP000076858">
    <property type="component" value="Unassembled WGS sequence"/>
</dbReference>
<keyword evidence="4 13" id="KW-0963">Cytoplasm</keyword>
<dbReference type="PANTHER" id="PTHR10584:SF166">
    <property type="entry name" value="RIBOKINASE"/>
    <property type="match status" value="1"/>
</dbReference>
<evidence type="ECO:0000313" key="14">
    <source>
        <dbReference type="EMBL" id="KZS10592.1"/>
    </source>
</evidence>
<keyword evidence="15" id="KW-1185">Reference proteome</keyword>
<evidence type="ECO:0000256" key="7">
    <source>
        <dbReference type="ARBA" id="ARBA00022741"/>
    </source>
</evidence>
<dbReference type="EMBL" id="LRGB01001764">
    <property type="protein sequence ID" value="KZS10592.1"/>
    <property type="molecule type" value="Genomic_DNA"/>
</dbReference>
<dbReference type="SUPFAM" id="SSF53613">
    <property type="entry name" value="Ribokinase-like"/>
    <property type="match status" value="1"/>
</dbReference>
<comment type="similarity">
    <text evidence="13">Belongs to the carbohydrate kinase PfkB family. Ribokinase subfamily.</text>
</comment>
<evidence type="ECO:0000313" key="15">
    <source>
        <dbReference type="Proteomes" id="UP000076858"/>
    </source>
</evidence>
<accession>A0A164TMV7</accession>
<evidence type="ECO:0000256" key="4">
    <source>
        <dbReference type="ARBA" id="ARBA00022490"/>
    </source>
</evidence>
<dbReference type="Pfam" id="PF00294">
    <property type="entry name" value="PfkB"/>
    <property type="match status" value="1"/>
</dbReference>
<keyword evidence="13" id="KW-0539">Nucleus</keyword>
<keyword evidence="7 13" id="KW-0547">Nucleotide-binding</keyword>
<dbReference type="InterPro" id="IPR011611">
    <property type="entry name" value="PfkB_dom"/>
</dbReference>
<feature type="binding site" evidence="13">
    <location>
        <position position="302"/>
    </location>
    <ligand>
        <name>K(+)</name>
        <dbReference type="ChEBI" id="CHEBI:29103"/>
    </ligand>
</feature>
<dbReference type="AlphaFoldDB" id="A0A164TMV7"/>
<evidence type="ECO:0000256" key="2">
    <source>
        <dbReference type="ARBA" id="ARBA00012035"/>
    </source>
</evidence>
<dbReference type="GO" id="GO:0005634">
    <property type="term" value="C:nucleus"/>
    <property type="evidence" value="ECO:0007669"/>
    <property type="project" value="UniProtKB-SubCell"/>
</dbReference>
<dbReference type="GO" id="GO:0004747">
    <property type="term" value="F:ribokinase activity"/>
    <property type="evidence" value="ECO:0007669"/>
    <property type="project" value="UniProtKB-UniRule"/>
</dbReference>
<evidence type="ECO:0000256" key="10">
    <source>
        <dbReference type="ARBA" id="ARBA00022842"/>
    </source>
</evidence>
<evidence type="ECO:0000256" key="6">
    <source>
        <dbReference type="ARBA" id="ARBA00022723"/>
    </source>
</evidence>
<dbReference type="EC" id="2.7.1.15" evidence="2 13"/>
<feature type="binding site" evidence="13">
    <location>
        <position position="261"/>
    </location>
    <ligand>
        <name>substrate</name>
    </ligand>
</feature>
<dbReference type="PANTHER" id="PTHR10584">
    <property type="entry name" value="SUGAR KINASE"/>
    <property type="match status" value="1"/>
</dbReference>
<feature type="active site" description="Proton acceptor" evidence="13">
    <location>
        <position position="261"/>
    </location>
</feature>
<keyword evidence="11 13" id="KW-0630">Potassium</keyword>
<evidence type="ECO:0000256" key="1">
    <source>
        <dbReference type="ARBA" id="ARBA00005380"/>
    </source>
</evidence>
<dbReference type="PROSITE" id="PS00584">
    <property type="entry name" value="PFKB_KINASES_2"/>
    <property type="match status" value="1"/>
</dbReference>
<feature type="binding site" evidence="13">
    <location>
        <position position="296"/>
    </location>
    <ligand>
        <name>K(+)</name>
        <dbReference type="ChEBI" id="CHEBI:29103"/>
    </ligand>
</feature>